<evidence type="ECO:0000313" key="2">
    <source>
        <dbReference type="Proteomes" id="UP000664578"/>
    </source>
</evidence>
<dbReference type="EMBL" id="JAEMWV010000004">
    <property type="protein sequence ID" value="MBN8251984.1"/>
    <property type="molecule type" value="Genomic_DNA"/>
</dbReference>
<dbReference type="InterPro" id="IPR036390">
    <property type="entry name" value="WH_DNA-bd_sf"/>
</dbReference>
<dbReference type="InterPro" id="IPR000944">
    <property type="entry name" value="Tscrpt_reg_Rrf2"/>
</dbReference>
<protein>
    <submittedName>
        <fullName evidence="1">Rrf2 family transcriptional regulator</fullName>
    </submittedName>
</protein>
<dbReference type="Gene3D" id="1.10.10.10">
    <property type="entry name" value="Winged helix-like DNA-binding domain superfamily/Winged helix DNA-binding domain"/>
    <property type="match status" value="1"/>
</dbReference>
<dbReference type="GO" id="GO:0005829">
    <property type="term" value="C:cytosol"/>
    <property type="evidence" value="ECO:0007669"/>
    <property type="project" value="TreeGrafter"/>
</dbReference>
<evidence type="ECO:0000313" key="1">
    <source>
        <dbReference type="EMBL" id="MBN8251984.1"/>
    </source>
</evidence>
<dbReference type="GO" id="GO:0003700">
    <property type="term" value="F:DNA-binding transcription factor activity"/>
    <property type="evidence" value="ECO:0007669"/>
    <property type="project" value="TreeGrafter"/>
</dbReference>
<dbReference type="Proteomes" id="UP000664578">
    <property type="component" value="Unassembled WGS sequence"/>
</dbReference>
<dbReference type="SUPFAM" id="SSF46785">
    <property type="entry name" value="Winged helix' DNA-binding domain"/>
    <property type="match status" value="1"/>
</dbReference>
<dbReference type="Pfam" id="PF02082">
    <property type="entry name" value="Rrf2"/>
    <property type="match status" value="1"/>
</dbReference>
<organism evidence="1 2">
    <name type="scientific">Priestia flexa</name>
    <dbReference type="NCBI Taxonomy" id="86664"/>
    <lineage>
        <taxon>Bacteria</taxon>
        <taxon>Bacillati</taxon>
        <taxon>Bacillota</taxon>
        <taxon>Bacilli</taxon>
        <taxon>Bacillales</taxon>
        <taxon>Bacillaceae</taxon>
        <taxon>Priestia</taxon>
    </lineage>
</organism>
<dbReference type="AlphaFoldDB" id="A0A8I1MGX9"/>
<proteinExistence type="predicted"/>
<name>A0A8I1MGX9_9BACI</name>
<comment type="caution">
    <text evidence="1">The sequence shown here is derived from an EMBL/GenBank/DDBJ whole genome shotgun (WGS) entry which is preliminary data.</text>
</comment>
<dbReference type="PANTHER" id="PTHR33221:SF15">
    <property type="entry name" value="HTH-TYPE TRANSCRIPTIONAL REGULATOR YWGB-RELATED"/>
    <property type="match status" value="1"/>
</dbReference>
<accession>A0A8I1MGX9</accession>
<reference evidence="1" key="1">
    <citation type="submission" date="2020-12" db="EMBL/GenBank/DDBJ databases">
        <title>PHA producing bacteria isolated from mangrove.</title>
        <authorList>
            <person name="Zheng W."/>
            <person name="Yu S."/>
            <person name="Huang Y."/>
        </authorList>
    </citation>
    <scope>NUCLEOTIDE SEQUENCE</scope>
    <source>
        <strain evidence="1">GN22-4</strain>
    </source>
</reference>
<dbReference type="NCBIfam" id="TIGR00738">
    <property type="entry name" value="rrf2_super"/>
    <property type="match status" value="1"/>
</dbReference>
<dbReference type="PANTHER" id="PTHR33221">
    <property type="entry name" value="WINGED HELIX-TURN-HELIX TRANSCRIPTIONAL REGULATOR, RRF2 FAMILY"/>
    <property type="match status" value="1"/>
</dbReference>
<gene>
    <name evidence="1" type="ORF">JF537_10370</name>
</gene>
<sequence>MHMKTGVEQSVYAMVLLHFLPSKAVLPADAMSKQLGASLIYFQKLLIKLVHADLITSVSGVKGGFKLKKKPEDISIYDVYVTIEGKESLYASTGVFDDLLNLREKQICMLSDLMMEAEGSWKSILQRETLRGKLVTWRIFLIIVQCLKHIKNNEESSDISMRSFLLQF</sequence>
<dbReference type="RefSeq" id="WP_206782588.1">
    <property type="nucleotide sequence ID" value="NZ_JAEMWV010000004.1"/>
</dbReference>
<dbReference type="InterPro" id="IPR036388">
    <property type="entry name" value="WH-like_DNA-bd_sf"/>
</dbReference>
<dbReference type="PROSITE" id="PS51197">
    <property type="entry name" value="HTH_RRF2_2"/>
    <property type="match status" value="1"/>
</dbReference>